<comment type="caution">
    <text evidence="2">The sequence shown here is derived from an EMBL/GenBank/DDBJ whole genome shotgun (WGS) entry which is preliminary data.</text>
</comment>
<evidence type="ECO:0000313" key="2">
    <source>
        <dbReference type="EMBL" id="KAK8835858.1"/>
    </source>
</evidence>
<reference evidence="2 3" key="1">
    <citation type="submission" date="2024-04" db="EMBL/GenBank/DDBJ databases">
        <title>Tritrichomonas musculus Genome.</title>
        <authorList>
            <person name="Alves-Ferreira E."/>
            <person name="Grigg M."/>
            <person name="Lorenzi H."/>
            <person name="Galac M."/>
        </authorList>
    </citation>
    <scope>NUCLEOTIDE SEQUENCE [LARGE SCALE GENOMIC DNA]</scope>
    <source>
        <strain evidence="2 3">EAF2021</strain>
    </source>
</reference>
<dbReference type="EMBL" id="JAPFFF010000073">
    <property type="protein sequence ID" value="KAK8835858.1"/>
    <property type="molecule type" value="Genomic_DNA"/>
</dbReference>
<evidence type="ECO:0008006" key="4">
    <source>
        <dbReference type="Google" id="ProtNLM"/>
    </source>
</evidence>
<gene>
    <name evidence="2" type="ORF">M9Y10_040413</name>
</gene>
<protein>
    <recommendedName>
        <fullName evidence="4">C2 NT-type domain-containing protein</fullName>
    </recommendedName>
</protein>
<feature type="region of interest" description="Disordered" evidence="1">
    <location>
        <begin position="138"/>
        <end position="169"/>
    </location>
</feature>
<sequence>MYGLNIHLKSFKLNPKLASGNDKIRVSITTLPEKKKEAFVTEARQINFVHHFFTINVTDQTQKIIFVFRKIEFFDDPIIASTILHAEDLPTTNPTNVEMKMIKIFEPIQNEGNNKQKRRGIIGEMEIQMSLTTAFPTFEESKNNNKQSKKVHKYSNNSNSNNNDYSKVNYENQNRYKPIFIDDYC</sequence>
<evidence type="ECO:0000256" key="1">
    <source>
        <dbReference type="SAM" id="MobiDB-lite"/>
    </source>
</evidence>
<proteinExistence type="predicted"/>
<accession>A0ABR2GPI8</accession>
<evidence type="ECO:0000313" key="3">
    <source>
        <dbReference type="Proteomes" id="UP001470230"/>
    </source>
</evidence>
<dbReference type="Proteomes" id="UP001470230">
    <property type="component" value="Unassembled WGS sequence"/>
</dbReference>
<name>A0ABR2GPI8_9EUKA</name>
<feature type="compositionally biased region" description="Low complexity" evidence="1">
    <location>
        <begin position="154"/>
        <end position="169"/>
    </location>
</feature>
<keyword evidence="3" id="KW-1185">Reference proteome</keyword>
<organism evidence="2 3">
    <name type="scientific">Tritrichomonas musculus</name>
    <dbReference type="NCBI Taxonomy" id="1915356"/>
    <lineage>
        <taxon>Eukaryota</taxon>
        <taxon>Metamonada</taxon>
        <taxon>Parabasalia</taxon>
        <taxon>Tritrichomonadida</taxon>
        <taxon>Tritrichomonadidae</taxon>
        <taxon>Tritrichomonas</taxon>
    </lineage>
</organism>